<name>A0A0U3Q4T9_9HYPH</name>
<evidence type="ECO:0008006" key="3">
    <source>
        <dbReference type="Google" id="ProtNLM"/>
    </source>
</evidence>
<keyword evidence="2" id="KW-1185">Reference proteome</keyword>
<dbReference type="RefSeq" id="WP_058898970.1">
    <property type="nucleotide sequence ID" value="NZ_CP013068.1"/>
</dbReference>
<evidence type="ECO:0000313" key="2">
    <source>
        <dbReference type="Proteomes" id="UP000064921"/>
    </source>
</evidence>
<accession>A0A0U3Q4T9</accession>
<dbReference type="PANTHER" id="PTHR36109:SF2">
    <property type="entry name" value="MEMBRANE PROTEIN"/>
    <property type="match status" value="1"/>
</dbReference>
<dbReference type="Proteomes" id="UP000064921">
    <property type="component" value="Chromosome"/>
</dbReference>
<dbReference type="KEGG" id="pphr:APZ00_11475"/>
<organism evidence="1 2">
    <name type="scientific">Pannonibacter phragmitetus</name>
    <dbReference type="NCBI Taxonomy" id="121719"/>
    <lineage>
        <taxon>Bacteria</taxon>
        <taxon>Pseudomonadati</taxon>
        <taxon>Pseudomonadota</taxon>
        <taxon>Alphaproteobacteria</taxon>
        <taxon>Hyphomicrobiales</taxon>
        <taxon>Stappiaceae</taxon>
        <taxon>Pannonibacter</taxon>
    </lineage>
</organism>
<dbReference type="AlphaFoldDB" id="A0A0U3Q4T9"/>
<dbReference type="PANTHER" id="PTHR36109">
    <property type="entry name" value="MEMBRANE PROTEIN-RELATED"/>
    <property type="match status" value="1"/>
</dbReference>
<sequence length="177" mass="17367">MPVATRLFEDQAAAARAAWQLDALGLSSVKTSIIGKDDLPDYRDMRVEQDPVTGERTQVPEPAPGAAKGTAAGAVIGGGAGLLAGLSAAAVPGAGPVAAAGLLAPALAGVAGGALAGCAIGALTDLGIPAKEEGAFREAILHGGAAVSVRFAEEHREQVERVLAGAGSRPASSASRQ</sequence>
<dbReference type="STRING" id="121719.APZ00_11475"/>
<proteinExistence type="predicted"/>
<protein>
    <recommendedName>
        <fullName evidence="3">DUF1269 domain-containing protein</fullName>
    </recommendedName>
</protein>
<gene>
    <name evidence="1" type="ORF">APZ00_11475</name>
</gene>
<dbReference type="InterPro" id="IPR052948">
    <property type="entry name" value="Low_temp-induced_all0457"/>
</dbReference>
<dbReference type="EMBL" id="CP013068">
    <property type="protein sequence ID" value="ALV27609.1"/>
    <property type="molecule type" value="Genomic_DNA"/>
</dbReference>
<reference evidence="1 2" key="1">
    <citation type="submission" date="2015-10" db="EMBL/GenBank/DDBJ databases">
        <title>The world's first case of liver abscess caused by Pannonibacter phragmitetus.</title>
        <authorList>
            <person name="Ming D."/>
            <person name="Wang M."/>
            <person name="Zhou Y."/>
            <person name="Jiang T."/>
            <person name="Hu S."/>
        </authorList>
    </citation>
    <scope>NUCLEOTIDE SEQUENCE [LARGE SCALE GENOMIC DNA]</scope>
    <source>
        <strain evidence="1 2">31801</strain>
    </source>
</reference>
<evidence type="ECO:0000313" key="1">
    <source>
        <dbReference type="EMBL" id="ALV27609.1"/>
    </source>
</evidence>